<dbReference type="EMBL" id="JBEDNZ010000001">
    <property type="protein sequence ID" value="KAL0851903.1"/>
    <property type="molecule type" value="Genomic_DNA"/>
</dbReference>
<sequence length="74" mass="8530">MALILQRAIRKFRRRPTEGARVNRNTLLQLQLGTANLESSSFLMQYTAILLSVWSDNRKLLVSHSCLRSQQTID</sequence>
<keyword evidence="3" id="KW-1185">Reference proteome</keyword>
<name>A0ABD0TRW7_LOXSC</name>
<evidence type="ECO:0000313" key="2">
    <source>
        <dbReference type="EMBL" id="KAL0902284.1"/>
    </source>
</evidence>
<evidence type="ECO:0000313" key="4">
    <source>
        <dbReference type="Proteomes" id="UP001549921"/>
    </source>
</evidence>
<evidence type="ECO:0000313" key="1">
    <source>
        <dbReference type="EMBL" id="KAL0851903.1"/>
    </source>
</evidence>
<accession>A0ABD0TRW7</accession>
<protein>
    <submittedName>
        <fullName evidence="1">Uncharacterized protein</fullName>
    </submittedName>
</protein>
<dbReference type="Proteomes" id="UP001549920">
    <property type="component" value="Unassembled WGS sequence"/>
</dbReference>
<gene>
    <name evidence="2" type="ORF">ABMA27_000187</name>
    <name evidence="1" type="ORF">ABMA28_000191</name>
</gene>
<evidence type="ECO:0000313" key="3">
    <source>
        <dbReference type="Proteomes" id="UP001549920"/>
    </source>
</evidence>
<proteinExistence type="predicted"/>
<dbReference type="Proteomes" id="UP001549921">
    <property type="component" value="Unassembled WGS sequence"/>
</dbReference>
<comment type="caution">
    <text evidence="1">The sequence shown here is derived from an EMBL/GenBank/DDBJ whole genome shotgun (WGS) entry which is preliminary data.</text>
</comment>
<reference evidence="3 4" key="1">
    <citation type="submission" date="2024-06" db="EMBL/GenBank/DDBJ databases">
        <title>A chromosome-level genome assembly of beet webworm, Loxostege sticticalis.</title>
        <authorList>
            <person name="Zhang Y."/>
        </authorList>
    </citation>
    <scope>NUCLEOTIDE SEQUENCE [LARGE SCALE GENOMIC DNA]</scope>
    <source>
        <strain evidence="2">AQ026</strain>
        <strain evidence="1">AQ028</strain>
        <tissue evidence="1">Male pupae</tissue>
        <tissue evidence="2">Whole body</tissue>
    </source>
</reference>
<organism evidence="1 4">
    <name type="scientific">Loxostege sticticalis</name>
    <name type="common">Beet webworm moth</name>
    <dbReference type="NCBI Taxonomy" id="481309"/>
    <lineage>
        <taxon>Eukaryota</taxon>
        <taxon>Metazoa</taxon>
        <taxon>Ecdysozoa</taxon>
        <taxon>Arthropoda</taxon>
        <taxon>Hexapoda</taxon>
        <taxon>Insecta</taxon>
        <taxon>Pterygota</taxon>
        <taxon>Neoptera</taxon>
        <taxon>Endopterygota</taxon>
        <taxon>Lepidoptera</taxon>
        <taxon>Glossata</taxon>
        <taxon>Ditrysia</taxon>
        <taxon>Pyraloidea</taxon>
        <taxon>Crambidae</taxon>
        <taxon>Pyraustinae</taxon>
        <taxon>Loxostege</taxon>
    </lineage>
</organism>
<dbReference type="AlphaFoldDB" id="A0ABD0TRW7"/>
<dbReference type="EMBL" id="JBEUOH010000001">
    <property type="protein sequence ID" value="KAL0902284.1"/>
    <property type="molecule type" value="Genomic_DNA"/>
</dbReference>